<dbReference type="EMBL" id="NRGP01000014">
    <property type="protein sequence ID" value="PCC46387.1"/>
    <property type="molecule type" value="Genomic_DNA"/>
</dbReference>
<comment type="caution">
    <text evidence="2">The sequence shown here is derived from an EMBL/GenBank/DDBJ whole genome shotgun (WGS) entry which is preliminary data.</text>
</comment>
<protein>
    <submittedName>
        <fullName evidence="2">Uncharacterized protein</fullName>
    </submittedName>
</protein>
<dbReference type="Proteomes" id="UP000217564">
    <property type="component" value="Unassembled WGS sequence"/>
</dbReference>
<feature type="transmembrane region" description="Helical" evidence="1">
    <location>
        <begin position="12"/>
        <end position="31"/>
    </location>
</feature>
<evidence type="ECO:0000313" key="4">
    <source>
        <dbReference type="Proteomes" id="UP000217564"/>
    </source>
</evidence>
<feature type="transmembrane region" description="Helical" evidence="1">
    <location>
        <begin position="89"/>
        <end position="113"/>
    </location>
</feature>
<evidence type="ECO:0000313" key="2">
    <source>
        <dbReference type="EMBL" id="PCC46387.1"/>
    </source>
</evidence>
<reference evidence="2 4" key="1">
    <citation type="journal article" date="2017" name="Elife">
        <title>Extensive horizontal gene transfer in cheese-associated bacteria.</title>
        <authorList>
            <person name="Bonham K.S."/>
            <person name="Wolfe B.E."/>
            <person name="Dutton R.J."/>
        </authorList>
    </citation>
    <scope>NUCLEOTIDE SEQUENCE [LARGE SCALE GENOMIC DNA]</scope>
    <source>
        <strain evidence="2 4">947_7</strain>
    </source>
</reference>
<dbReference type="EMBL" id="RHFF01000002">
    <property type="protein sequence ID" value="TGD40267.1"/>
    <property type="molecule type" value="Genomic_DNA"/>
</dbReference>
<keyword evidence="1" id="KW-0472">Membrane</keyword>
<keyword evidence="1" id="KW-1133">Transmembrane helix</keyword>
<accession>A0A2A3Z4F5</accession>
<dbReference type="Proteomes" id="UP000297736">
    <property type="component" value="Unassembled WGS sequence"/>
</dbReference>
<gene>
    <name evidence="2" type="ORF">CIK64_09935</name>
    <name evidence="3" type="ORF">EB834_03445</name>
</gene>
<evidence type="ECO:0000313" key="3">
    <source>
        <dbReference type="EMBL" id="TGD40267.1"/>
    </source>
</evidence>
<name>A0A2A3Z4F5_BREAU</name>
<evidence type="ECO:0000256" key="1">
    <source>
        <dbReference type="SAM" id="Phobius"/>
    </source>
</evidence>
<reference evidence="3 5" key="2">
    <citation type="submission" date="2018-10" db="EMBL/GenBank/DDBJ databases">
        <title>Brevibacterium genomes from Austrain hard cheese rinds.</title>
        <authorList>
            <person name="Anast J.M."/>
            <person name="Dzieciol M."/>
            <person name="Schultz D.L."/>
            <person name="Mann E."/>
            <person name="Wagner M."/>
            <person name="Schmitz-Esser S."/>
        </authorList>
    </citation>
    <scope>NUCLEOTIDE SEQUENCE [LARGE SCALE GENOMIC DNA]</scope>
    <source>
        <strain evidence="3 5">L261</strain>
    </source>
</reference>
<organism evidence="2 4">
    <name type="scientific">Brevibacterium aurantiacum</name>
    <dbReference type="NCBI Taxonomy" id="273384"/>
    <lineage>
        <taxon>Bacteria</taxon>
        <taxon>Bacillati</taxon>
        <taxon>Actinomycetota</taxon>
        <taxon>Actinomycetes</taxon>
        <taxon>Micrococcales</taxon>
        <taxon>Brevibacteriaceae</taxon>
        <taxon>Brevibacterium</taxon>
    </lineage>
</organism>
<keyword evidence="1" id="KW-0812">Transmembrane</keyword>
<evidence type="ECO:0000313" key="5">
    <source>
        <dbReference type="Proteomes" id="UP000297736"/>
    </source>
</evidence>
<dbReference type="AlphaFoldDB" id="A0A2A3Z4F5"/>
<proteinExistence type="predicted"/>
<sequence>MHTIIHACVRPSIVAVAGVIILIIEMAYVWMLDMRLLKAGDADPTWCPALPSDVPPEVGFSYDVGYFLPSVECSVSSKEAGWEATNSTLLLGSTVTLCVGVALILGGLVWSLVAERHEAVS</sequence>